<feature type="region of interest" description="Disordered" evidence="1">
    <location>
        <begin position="1342"/>
        <end position="1431"/>
    </location>
</feature>
<sequence>MVSGSQNGPRFVKRSAALNDQSRYDATGYPKSTRSVKRQDGAASSESSSGERLKGFQVRVINTHAGKTVVRAPILEGKKASVEKAAEDAPELPPLSAAELRYNAQRALISTTAVLRTAVGTKTVGRMASKQQLRDRPFRPSTSQTAQSASPAKKSPLTRTLSDRGQEYRPLLFEQVATPANDAFQIDMSFDGGAGANAGANKRTRVVGSVSPEGYHELRLGLSPEMEQGRASVGSMLDQWGITAAAQLAQQKHTEQMELARQQGRHYDDIDGGSDTDSAAEDTVRMVEDLSRGGRPSFDAMFSTGADTKSTSGILSDESQLLIDSIFSGRLSISSPNNRISTSNSRPYNSTDMPPPNGLSRKESTIKSKLKLGTGWSSNSQQQQQQQQQQQTELEQHPIPMEPADAAASASSERDGSKMRKPSFWSIFRGGSQRKESDEKKDSSGLGEAPLQTSGTKQHFLKKQQSSSSGFTENFGFSKLLTLADSKYGTVSSSSSSTTAAAFTNKALPSLPHPSPLLLKQQNLTTASIQTQQQQQQQMPTASGNEDPVAASAVTPSCQDTSAANATDSGAPAPLVSMSSDFSTSSIMDGTLDSARLSNGGFYTPMQEMFPLSAGPAEDACSAQVDADNLAQDTADPQQCEGADTEQKRQLVQGADSHSACTPNDSPVVVSSALKCDSGATPSDNGLEMSPKAERDVLTDGEYDDDDIDSDIVPLSQSRVLVEAQARNSALASGERQTAGVDGNAGLGIVNNDAGVHASDVNNAAAKPHSLSAALATPASAGGGQPKGLSVNVDRPDPTELEGLMPGAKLRFSPDKPTHDIPATADEKASKEQKPEEASGTAEGSEESQDSSIQARAMGKYLYDIEEYNCQFYNQANQKTSERPVEPPRPDVLQGFEVPHLADHAEWLGKREIFNGLALRYYISNYDFSGMRIDECLRMLCSHIFLRGESQVIDRLLVALSQRYVECNPDTRLRSADVAHAVTYSTLLLNTDLHIADIRSSDRMTKSRFVRNTVDTIAQFQISSGGAGAAENGGEDLGATTSSAPTSSMSPPPQLPELDLSKKSMEAAASGTNPADTPMSTSAKLPESAESYDMGGPATAPVSSSEHHSTLRSLVGSMASLNMSGSGSASGHSTTVSRSSRDVVRLMGGRGKRFSFFESSSNSTGGSGNISALGSSIGGGQSGPFGGHISASGTVSAAQTPTMGMATTNAVSSPSSLRAFDRLRRKVSTNGAHTRSRSGTLSMDESPLVLAGRPSLSGSQHSHSQRDGDTLGSMVGRAISAATGGIGDSGRSRETAANAVAAGSMPNLTELSAVLKDVYAGIKSKPLGQPPFARHASLLQEQQQHQNGNANYHAHSGSQYSSSNGLARGSHDQMRPGNSRSSVGFANGGKQSMDADGMGYSRQQHAGYGEHDPHGHSAGGRPSSVRSMPMHPMQRTRSITSMTKAAVSAAAAGSAAIRRPPHHPDLRAATYAPDAVKRSGSSMINFGAAAVSGPGGAMRASPSSASMGAGGSGMGFMPSTAYTAYMRSPMENQHIRSGVLVRKHLFERAGKKASHRAWRTCYVSVDRGTVAMYKMDGRHGGHPDGRELTDTSLQLGSVSLRHTMTHMLPPPGYSRTRPHVFALQLPSGGVYLFQTASEVELRDWVAACNYWAARESKAPYMIGGVYNMEYGWDNTGDFALRFDEREAREIRGETLSPSEQAAEERRIMEEREASRGASILEWTPPNNPMQRSDLDETGQLKALLHHISYLEDELVSHKKVQGSIDERFFPKTQLFHRAFGNWERKAQYILQELIKYQSYADVLQKALKQMQDEMTPAAIPEEPMNTAHDSSIASGSPAMWHPRDMSSAAEDENDDEFDGHVVLHSSKDARDNHHHGGPHHVHNHSHQSLSPHQQHQQQQSHARLSTSGAGGGSGAGVTLSASRASLPQAGSRRTTDSNGNPLSSKSLPIKELLAPASDKARNRASIISPTSASSTTVSTATVTPASAAGIAIDEKRRGSHMSASAVSSPIPDNSTTAAH</sequence>
<gene>
    <name evidence="4" type="ORF">GGI15_000490</name>
</gene>
<feature type="region of interest" description="Disordered" evidence="1">
    <location>
        <begin position="776"/>
        <end position="853"/>
    </location>
</feature>
<dbReference type="SMART" id="SM00233">
    <property type="entry name" value="PH"/>
    <property type="match status" value="1"/>
</dbReference>
<feature type="region of interest" description="Disordered" evidence="1">
    <location>
        <begin position="1122"/>
        <end position="1141"/>
    </location>
</feature>
<dbReference type="Pfam" id="PF15410">
    <property type="entry name" value="PH_9"/>
    <property type="match status" value="1"/>
</dbReference>
<organism evidence="4 5">
    <name type="scientific">Coemansia interrupta</name>
    <dbReference type="NCBI Taxonomy" id="1126814"/>
    <lineage>
        <taxon>Eukaryota</taxon>
        <taxon>Fungi</taxon>
        <taxon>Fungi incertae sedis</taxon>
        <taxon>Zoopagomycota</taxon>
        <taxon>Kickxellomycotina</taxon>
        <taxon>Kickxellomycetes</taxon>
        <taxon>Kickxellales</taxon>
        <taxon>Kickxellaceae</taxon>
        <taxon>Coemansia</taxon>
    </lineage>
</organism>
<dbReference type="GO" id="GO:0032012">
    <property type="term" value="P:regulation of ARF protein signal transduction"/>
    <property type="evidence" value="ECO:0007669"/>
    <property type="project" value="InterPro"/>
</dbReference>
<accession>A0A9W8LMB7</accession>
<feature type="region of interest" description="Disordered" evidence="1">
    <location>
        <begin position="1025"/>
        <end position="1111"/>
    </location>
</feature>
<dbReference type="OrthoDB" id="2157641at2759"/>
<feature type="compositionally biased region" description="Polar residues" evidence="1">
    <location>
        <begin position="451"/>
        <end position="470"/>
    </location>
</feature>
<dbReference type="InterPro" id="IPR000904">
    <property type="entry name" value="Sec7_dom"/>
</dbReference>
<dbReference type="SUPFAM" id="SSF50729">
    <property type="entry name" value="PH domain-like"/>
    <property type="match status" value="1"/>
</dbReference>
<name>A0A9W8LMB7_9FUNG</name>
<dbReference type="InterPro" id="IPR023394">
    <property type="entry name" value="Sec7_C_sf"/>
</dbReference>
<feature type="region of interest" description="Disordered" evidence="1">
    <location>
        <begin position="1868"/>
        <end position="2019"/>
    </location>
</feature>
<dbReference type="PROSITE" id="PS50003">
    <property type="entry name" value="PH_DOMAIN"/>
    <property type="match status" value="1"/>
</dbReference>
<feature type="region of interest" description="Disordered" evidence="1">
    <location>
        <begin position="1818"/>
        <end position="1855"/>
    </location>
</feature>
<feature type="domain" description="SEC7" evidence="3">
    <location>
        <begin position="906"/>
        <end position="1037"/>
    </location>
</feature>
<feature type="compositionally biased region" description="Low complexity" evidence="1">
    <location>
        <begin position="140"/>
        <end position="155"/>
    </location>
</feature>
<dbReference type="InterPro" id="IPR035999">
    <property type="entry name" value="Sec7_dom_sf"/>
</dbReference>
<feature type="compositionally biased region" description="Polar residues" evidence="1">
    <location>
        <begin position="1070"/>
        <end position="1083"/>
    </location>
</feature>
<keyword evidence="5" id="KW-1185">Reference proteome</keyword>
<feature type="compositionally biased region" description="Low complexity" evidence="1">
    <location>
        <begin position="1886"/>
        <end position="1907"/>
    </location>
</feature>
<feature type="compositionally biased region" description="Low complexity" evidence="1">
    <location>
        <begin position="381"/>
        <end position="391"/>
    </location>
</feature>
<evidence type="ECO:0000313" key="5">
    <source>
        <dbReference type="Proteomes" id="UP001140172"/>
    </source>
</evidence>
<feature type="compositionally biased region" description="Polar residues" evidence="1">
    <location>
        <begin position="1228"/>
        <end position="1243"/>
    </location>
</feature>
<dbReference type="EMBL" id="JANBUM010000014">
    <property type="protein sequence ID" value="KAJ2787719.1"/>
    <property type="molecule type" value="Genomic_DNA"/>
</dbReference>
<feature type="region of interest" description="Disordered" evidence="1">
    <location>
        <begin position="1225"/>
        <end position="1270"/>
    </location>
</feature>
<evidence type="ECO:0008006" key="6">
    <source>
        <dbReference type="Google" id="ProtNLM"/>
    </source>
</evidence>
<dbReference type="Gene3D" id="2.30.29.30">
    <property type="entry name" value="Pleckstrin-homology domain (PH domain)/Phosphotyrosine-binding domain (PTB)"/>
    <property type="match status" value="1"/>
</dbReference>
<dbReference type="GO" id="GO:0005085">
    <property type="term" value="F:guanyl-nucleotide exchange factor activity"/>
    <property type="evidence" value="ECO:0007669"/>
    <property type="project" value="InterPro"/>
</dbReference>
<feature type="compositionally biased region" description="Basic and acidic residues" evidence="1">
    <location>
        <begin position="812"/>
        <end position="837"/>
    </location>
</feature>
<dbReference type="Pfam" id="PF01369">
    <property type="entry name" value="Sec7"/>
    <property type="match status" value="1"/>
</dbReference>
<dbReference type="SMART" id="SM00222">
    <property type="entry name" value="Sec7"/>
    <property type="match status" value="1"/>
</dbReference>
<feature type="region of interest" description="Disordered" evidence="1">
    <location>
        <begin position="123"/>
        <end position="160"/>
    </location>
</feature>
<dbReference type="PANTHER" id="PTHR10663:SF373">
    <property type="entry name" value="PH AND SEC7 DOMAIN-CONTAINING PROTEIN C11E3.11C"/>
    <property type="match status" value="1"/>
</dbReference>
<feature type="region of interest" description="Disordered" evidence="1">
    <location>
        <begin position="333"/>
        <end position="470"/>
    </location>
</feature>
<comment type="caution">
    <text evidence="4">The sequence shown here is derived from an EMBL/GenBank/DDBJ whole genome shotgun (WGS) entry which is preliminary data.</text>
</comment>
<evidence type="ECO:0000313" key="4">
    <source>
        <dbReference type="EMBL" id="KAJ2787719.1"/>
    </source>
</evidence>
<evidence type="ECO:0000259" key="2">
    <source>
        <dbReference type="PROSITE" id="PS50003"/>
    </source>
</evidence>
<feature type="compositionally biased region" description="Polar residues" evidence="1">
    <location>
        <begin position="1342"/>
        <end position="1365"/>
    </location>
</feature>
<dbReference type="Proteomes" id="UP001140172">
    <property type="component" value="Unassembled WGS sequence"/>
</dbReference>
<evidence type="ECO:0000259" key="3">
    <source>
        <dbReference type="PROSITE" id="PS50190"/>
    </source>
</evidence>
<feature type="compositionally biased region" description="Polar residues" evidence="1">
    <location>
        <begin position="554"/>
        <end position="568"/>
    </location>
</feature>
<dbReference type="PANTHER" id="PTHR10663">
    <property type="entry name" value="GUANYL-NUCLEOTIDE EXCHANGE FACTOR"/>
    <property type="match status" value="1"/>
</dbReference>
<dbReference type="InterPro" id="IPR041681">
    <property type="entry name" value="PH_9"/>
</dbReference>
<feature type="region of interest" description="Disordered" evidence="1">
    <location>
        <begin position="527"/>
        <end position="574"/>
    </location>
</feature>
<feature type="compositionally biased region" description="Low complexity" evidence="1">
    <location>
        <begin position="1124"/>
        <end position="1138"/>
    </location>
</feature>
<feature type="compositionally biased region" description="Basic residues" evidence="1">
    <location>
        <begin position="1872"/>
        <end position="1885"/>
    </location>
</feature>
<reference evidence="4" key="1">
    <citation type="submission" date="2022-07" db="EMBL/GenBank/DDBJ databases">
        <title>Phylogenomic reconstructions and comparative analyses of Kickxellomycotina fungi.</title>
        <authorList>
            <person name="Reynolds N.K."/>
            <person name="Stajich J.E."/>
            <person name="Barry K."/>
            <person name="Grigoriev I.V."/>
            <person name="Crous P."/>
            <person name="Smith M.E."/>
        </authorList>
    </citation>
    <scope>NUCLEOTIDE SEQUENCE</scope>
    <source>
        <strain evidence="4">BCRC 34489</strain>
    </source>
</reference>
<feature type="compositionally biased region" description="Basic and acidic residues" evidence="1">
    <location>
        <begin position="433"/>
        <end position="443"/>
    </location>
</feature>
<feature type="domain" description="PH" evidence="2">
    <location>
        <begin position="1533"/>
        <end position="1653"/>
    </location>
</feature>
<feature type="compositionally biased region" description="Polar residues" evidence="1">
    <location>
        <begin position="1936"/>
        <end position="1946"/>
    </location>
</feature>
<feature type="compositionally biased region" description="Polar residues" evidence="1">
    <location>
        <begin position="333"/>
        <end position="352"/>
    </location>
</feature>
<feature type="compositionally biased region" description="Low complexity" evidence="1">
    <location>
        <begin position="1964"/>
        <end position="1988"/>
    </location>
</feature>
<dbReference type="Gene3D" id="1.10.1000.11">
    <property type="entry name" value="Arf Nucleotide-binding Site Opener,domain 2"/>
    <property type="match status" value="1"/>
</dbReference>
<feature type="region of interest" description="Disordered" evidence="1">
    <location>
        <begin position="288"/>
        <end position="312"/>
    </location>
</feature>
<feature type="compositionally biased region" description="Polar residues" evidence="1">
    <location>
        <begin position="2001"/>
        <end position="2019"/>
    </location>
</feature>
<evidence type="ECO:0000256" key="1">
    <source>
        <dbReference type="SAM" id="MobiDB-lite"/>
    </source>
</evidence>
<dbReference type="SUPFAM" id="SSF48425">
    <property type="entry name" value="Sec7 domain"/>
    <property type="match status" value="1"/>
</dbReference>
<protein>
    <recommendedName>
        <fullName evidence="6">SEC7 domain-containing protein</fullName>
    </recommendedName>
</protein>
<dbReference type="InterPro" id="IPR001849">
    <property type="entry name" value="PH_domain"/>
</dbReference>
<proteinExistence type="predicted"/>
<dbReference type="InterPro" id="IPR011993">
    <property type="entry name" value="PH-like_dom_sf"/>
</dbReference>
<feature type="compositionally biased region" description="Low complexity" evidence="1">
    <location>
        <begin position="1029"/>
        <end position="1049"/>
    </location>
</feature>
<feature type="region of interest" description="Disordered" evidence="1">
    <location>
        <begin position="1"/>
        <end position="53"/>
    </location>
</feature>
<dbReference type="PROSITE" id="PS50190">
    <property type="entry name" value="SEC7"/>
    <property type="match status" value="1"/>
</dbReference>